<evidence type="ECO:0000313" key="3">
    <source>
        <dbReference type="EMBL" id="TLH54621.1"/>
    </source>
</evidence>
<dbReference type="InterPro" id="IPR032465">
    <property type="entry name" value="ACMSD"/>
</dbReference>
<dbReference type="InterPro" id="IPR032466">
    <property type="entry name" value="Metal_Hydrolase"/>
</dbReference>
<dbReference type="InterPro" id="IPR006680">
    <property type="entry name" value="Amidohydro-rel"/>
</dbReference>
<evidence type="ECO:0000259" key="2">
    <source>
        <dbReference type="Pfam" id="PF04909"/>
    </source>
</evidence>
<dbReference type="PANTHER" id="PTHR21240:SF30">
    <property type="entry name" value="AMIDOHYDROLASE-RELATED DOMAIN-CONTAINING PROTEIN-RELATED"/>
    <property type="match status" value="1"/>
</dbReference>
<reference evidence="3" key="1">
    <citation type="submission" date="2018-01" db="EMBL/GenBank/DDBJ databases">
        <title>Comparative genomics of Mycobacterium mucogenicum and Mycobacterium neoaurum clade members emphasizing tRNA and non-coding RNA.</title>
        <authorList>
            <person name="Behra P.R.K."/>
            <person name="Pettersson B.M.F."/>
            <person name="Das S."/>
            <person name="Dasgupta S."/>
            <person name="Kirsebom L.A."/>
        </authorList>
    </citation>
    <scope>NUCLEOTIDE SEQUENCE</scope>
    <source>
        <strain evidence="3">DSM 44124</strain>
    </source>
</reference>
<proteinExistence type="predicted"/>
<dbReference type="PANTHER" id="PTHR21240">
    <property type="entry name" value="2-AMINO-3-CARBOXYLMUCONATE-6-SEMIALDEHYDE DECARBOXYLASE"/>
    <property type="match status" value="1"/>
</dbReference>
<keyword evidence="1" id="KW-0456">Lyase</keyword>
<accession>A0A8H2JF10</accession>
<keyword evidence="3" id="KW-0378">Hydrolase</keyword>
<sequence>MTPRRRAGTVGAGHRRQRHFPGRAGGYVTITVYPSPAGPEGIPVRVVTLEEHFATPEYLAATEQFLPPIARSAALQAALVDLDDARIAAMDAGGVDVQVLSLAAGAQHRLAPNDATALVRDANDAAHAATRRHPDRLRMFVSLALGQPDHAADELRRGVRELGAVGGFLDGTGGGSFLDDPRYTPIFEVACELDVPLYLHPTPPPRVVQETYTAGLPESSAYFLATAAYTWHAELGLHCLRIILAGVLDRFPKLRFIIGHLGEHLPYSLLRAQDGLPMSVTGLQRSVSDYFLDHFTVTTSGYFTTPPFMCARDVVGTDRLMYSVDYPYRSPQAGAEFLRRLPISVSELTAVASGNAERILKL</sequence>
<gene>
    <name evidence="3" type="ORF">C1S78_21615</name>
</gene>
<protein>
    <submittedName>
        <fullName evidence="3">Amidohydrolase</fullName>
    </submittedName>
</protein>
<organism evidence="3">
    <name type="scientific">Mycolicibacterium mucogenicum DSM 44124</name>
    <dbReference type="NCBI Taxonomy" id="1226753"/>
    <lineage>
        <taxon>Bacteria</taxon>
        <taxon>Bacillati</taxon>
        <taxon>Actinomycetota</taxon>
        <taxon>Actinomycetes</taxon>
        <taxon>Mycobacteriales</taxon>
        <taxon>Mycobacteriaceae</taxon>
        <taxon>Mycolicibacterium</taxon>
    </lineage>
</organism>
<dbReference type="GO" id="GO:0019748">
    <property type="term" value="P:secondary metabolic process"/>
    <property type="evidence" value="ECO:0007669"/>
    <property type="project" value="TreeGrafter"/>
</dbReference>
<name>A0A8H2JF10_MYCMU</name>
<dbReference type="EMBL" id="POTL01000001">
    <property type="protein sequence ID" value="TLH54621.1"/>
    <property type="molecule type" value="Genomic_DNA"/>
</dbReference>
<dbReference type="Pfam" id="PF04909">
    <property type="entry name" value="Amidohydro_2"/>
    <property type="match status" value="1"/>
</dbReference>
<feature type="domain" description="Amidohydrolase-related" evidence="2">
    <location>
        <begin position="84"/>
        <end position="362"/>
    </location>
</feature>
<dbReference type="AlphaFoldDB" id="A0A8H2JF10"/>
<dbReference type="GO" id="GO:0016831">
    <property type="term" value="F:carboxy-lyase activity"/>
    <property type="evidence" value="ECO:0007669"/>
    <property type="project" value="InterPro"/>
</dbReference>
<comment type="caution">
    <text evidence="3">The sequence shown here is derived from an EMBL/GenBank/DDBJ whole genome shotgun (WGS) entry which is preliminary data.</text>
</comment>
<evidence type="ECO:0000256" key="1">
    <source>
        <dbReference type="ARBA" id="ARBA00023239"/>
    </source>
</evidence>
<dbReference type="GO" id="GO:0005829">
    <property type="term" value="C:cytosol"/>
    <property type="evidence" value="ECO:0007669"/>
    <property type="project" value="TreeGrafter"/>
</dbReference>
<dbReference type="SUPFAM" id="SSF51556">
    <property type="entry name" value="Metallo-dependent hydrolases"/>
    <property type="match status" value="1"/>
</dbReference>
<dbReference type="GO" id="GO:0016787">
    <property type="term" value="F:hydrolase activity"/>
    <property type="evidence" value="ECO:0007669"/>
    <property type="project" value="UniProtKB-KW"/>
</dbReference>
<dbReference type="Gene3D" id="3.20.20.140">
    <property type="entry name" value="Metal-dependent hydrolases"/>
    <property type="match status" value="1"/>
</dbReference>